<organism evidence="2 3">
    <name type="scientific">Dryococelus australis</name>
    <dbReference type="NCBI Taxonomy" id="614101"/>
    <lineage>
        <taxon>Eukaryota</taxon>
        <taxon>Metazoa</taxon>
        <taxon>Ecdysozoa</taxon>
        <taxon>Arthropoda</taxon>
        <taxon>Hexapoda</taxon>
        <taxon>Insecta</taxon>
        <taxon>Pterygota</taxon>
        <taxon>Neoptera</taxon>
        <taxon>Polyneoptera</taxon>
        <taxon>Phasmatodea</taxon>
        <taxon>Verophasmatodea</taxon>
        <taxon>Anareolatae</taxon>
        <taxon>Phasmatidae</taxon>
        <taxon>Eurycanthinae</taxon>
        <taxon>Dryococelus</taxon>
    </lineage>
</organism>
<gene>
    <name evidence="2" type="ORF">PR048_025724</name>
</gene>
<comment type="caution">
    <text evidence="2">The sequence shown here is derived from an EMBL/GenBank/DDBJ whole genome shotgun (WGS) entry which is preliminary data.</text>
</comment>
<evidence type="ECO:0000313" key="2">
    <source>
        <dbReference type="EMBL" id="KAJ8872122.1"/>
    </source>
</evidence>
<accession>A0ABQ9GJD2</accession>
<dbReference type="EMBL" id="JARBHB010000011">
    <property type="protein sequence ID" value="KAJ8872122.1"/>
    <property type="molecule type" value="Genomic_DNA"/>
</dbReference>
<dbReference type="Proteomes" id="UP001159363">
    <property type="component" value="Chromosome 10"/>
</dbReference>
<protein>
    <submittedName>
        <fullName evidence="2">Uncharacterized protein</fullName>
    </submittedName>
</protein>
<sequence length="527" mass="57935">MLNGFNSRRGRSRIFACGNRNGRCRWSAGFLGDPTSPSPLQSGSAAYYSPSTALKTSISLNSLTHPLLTYSSIFFFFPTKRKWLIIAFGFSSLSTNIQESVTTRGSPTRHASISVESFIPVIPWFGLASRRAAAFHTCFRIGDLTLARPRVNNRSIDRAYSGEPLSWSAVAGRGPRRAPVAHFVDSAAGPISTCSQVVEKTYHANKPNISLWMITNGEEVWRVKSEPVWAGLSAGPWRPRRSRRAEPSSENPQVPLELKGEHEVVSQPTSVVSLALRHEGEMTRAGGGYMRTQGANAMANHTIQSSTFVSYLRIERGGKVIKHWTRIREVTGSTPDPAILNIRFCRGSRHHSRGMLGLFLTTPAMAELLACSPRTKANRVQSPTGQLPDLHMLESCRTIPLVGGSSRGSPASPALSFRRCTVLTSITVIGSQDLAFNGRLNLFNRCNHLRTPAIAPLGREIDALVPCIHLALPTPQEDLLYWFGSTDHIYHPPPRLMCCNSSPIRRYLGLGGVMVASRLPYFCVSQT</sequence>
<proteinExistence type="predicted"/>
<keyword evidence="3" id="KW-1185">Reference proteome</keyword>
<feature type="region of interest" description="Disordered" evidence="1">
    <location>
        <begin position="234"/>
        <end position="262"/>
    </location>
</feature>
<evidence type="ECO:0000256" key="1">
    <source>
        <dbReference type="SAM" id="MobiDB-lite"/>
    </source>
</evidence>
<reference evidence="2 3" key="1">
    <citation type="submission" date="2023-02" db="EMBL/GenBank/DDBJ databases">
        <title>LHISI_Scaffold_Assembly.</title>
        <authorList>
            <person name="Stuart O.P."/>
            <person name="Cleave R."/>
            <person name="Magrath M.J.L."/>
            <person name="Mikheyev A.S."/>
        </authorList>
    </citation>
    <scope>NUCLEOTIDE SEQUENCE [LARGE SCALE GENOMIC DNA]</scope>
    <source>
        <strain evidence="2">Daus_M_001</strain>
        <tissue evidence="2">Leg muscle</tissue>
    </source>
</reference>
<evidence type="ECO:0000313" key="3">
    <source>
        <dbReference type="Proteomes" id="UP001159363"/>
    </source>
</evidence>
<name>A0ABQ9GJD2_9NEOP</name>